<proteinExistence type="predicted"/>
<dbReference type="EMBL" id="CP130472">
    <property type="protein sequence ID" value="WLS45755.1"/>
    <property type="molecule type" value="Genomic_DNA"/>
</dbReference>
<dbReference type="InterPro" id="IPR056702">
    <property type="entry name" value="DUF7800"/>
</dbReference>
<evidence type="ECO:0000313" key="4">
    <source>
        <dbReference type="Proteomes" id="UP001235874"/>
    </source>
</evidence>
<dbReference type="CDD" id="cd07389">
    <property type="entry name" value="MPP_PhoD"/>
    <property type="match status" value="1"/>
</dbReference>
<accession>A0AAJ6HRB6</accession>
<evidence type="ECO:0000259" key="2">
    <source>
        <dbReference type="Pfam" id="PF25077"/>
    </source>
</evidence>
<evidence type="ECO:0000259" key="1">
    <source>
        <dbReference type="Pfam" id="PF09423"/>
    </source>
</evidence>
<dbReference type="InterPro" id="IPR029052">
    <property type="entry name" value="Metallo-depent_PP-like"/>
</dbReference>
<dbReference type="InterPro" id="IPR038607">
    <property type="entry name" value="PhoD-like_sf"/>
</dbReference>
<dbReference type="EC" id="3.1.3.1" evidence="3"/>
<dbReference type="PANTHER" id="PTHR37031:SF2">
    <property type="entry name" value="PHOD-LIKE PHOSPHATASE METALLOPHOSPHATASE DOMAIN-CONTAINING PROTEIN"/>
    <property type="match status" value="1"/>
</dbReference>
<keyword evidence="4" id="KW-1185">Reference proteome</keyword>
<sequence>MPAAHLLIGPLLRRVVDTRATVWVETAAPAVVTVRTADGATGTAATFSAYDHHYALVVVEGLTPDSTTTYEVLVDGEVVWPVPSSGFPPSVIRTRAADDRDQPVNLIFGSCRETTQHSTTRKLPPDALDAYARRLMADPESNALPDLLVLLGDQVYADVTSPTVRRLLRRRRRRPKGAPADQVVSFDEYTKLYLESWRDPEIRWLLSTVPSVMIFDDHEIIDDWNTSASWRAEVREQPWWAERIGSGLASYWVYQHLGNLSPDEIAADPVFAKVSAAEDATGVLREFGARVDKESDVAHDTERWRAVQYQWSYALDLGRTRLVMLDNRCSRVLEPGNRAMLPPGEWSWFLDQAHGVYDHLVVGSSLPWLLPQGIHHIESWNEKLADSRRPWVARGAEKLRRALDLEHWAAFRRSFEALAETFARIGTGTPRQSGARVGAGPAYAPPASISVLSGDVHHSYVARARFADPSVITPVHQLTCSPIHNQVPAGIRPLMRLGWSSGPAGATRALARSAGVRRPGVRWRKLAGPYFGNAVGTLTHQGRRADVVIEGTTGEGHLRRVMNRRLSGDR</sequence>
<dbReference type="PANTHER" id="PTHR37031">
    <property type="entry name" value="METALLOPHOSPHATASE BINDING DOMAIN PROTEIN"/>
    <property type="match status" value="1"/>
</dbReference>
<dbReference type="Gene3D" id="3.60.21.70">
    <property type="entry name" value="PhoD-like phosphatase"/>
    <property type="match status" value="1"/>
</dbReference>
<protein>
    <submittedName>
        <fullName evidence="3">Alkaline phosphatase D family protein</fullName>
        <ecNumber evidence="3">3.1.3.1</ecNumber>
    </submittedName>
</protein>
<dbReference type="InterPro" id="IPR018946">
    <property type="entry name" value="PhoD-like_MPP"/>
</dbReference>
<feature type="domain" description="DUF7800" evidence="2">
    <location>
        <begin position="4"/>
        <end position="92"/>
    </location>
</feature>
<organism evidence="3 4">
    <name type="scientific">Micromonospora profundi</name>
    <dbReference type="NCBI Taxonomy" id="1420889"/>
    <lineage>
        <taxon>Bacteria</taxon>
        <taxon>Bacillati</taxon>
        <taxon>Actinomycetota</taxon>
        <taxon>Actinomycetes</taxon>
        <taxon>Micromonosporales</taxon>
        <taxon>Micromonosporaceae</taxon>
        <taxon>Micromonospora</taxon>
    </lineage>
</organism>
<name>A0AAJ6HRB6_9ACTN</name>
<dbReference type="KEGG" id="mprn:Q3V37_00215"/>
<feature type="domain" description="PhoD-like phosphatase metallophosphatase" evidence="1">
    <location>
        <begin position="144"/>
        <end position="252"/>
    </location>
</feature>
<dbReference type="AlphaFoldDB" id="A0AAJ6HRB6"/>
<dbReference type="RefSeq" id="WP_053652439.1">
    <property type="nucleotide sequence ID" value="NZ_CP130472.1"/>
</dbReference>
<reference evidence="3 4" key="1">
    <citation type="submission" date="2023-07" db="EMBL/GenBank/DDBJ databases">
        <title>Micromonospora profundi TRM 95458 converts glycerol to a new osmotic compound.</title>
        <authorList>
            <person name="Lu D."/>
        </authorList>
    </citation>
    <scope>NUCLEOTIDE SEQUENCE [LARGE SCALE GENOMIC DNA]</scope>
    <source>
        <strain evidence="3 4">TRM95458</strain>
    </source>
</reference>
<dbReference type="Proteomes" id="UP001235874">
    <property type="component" value="Chromosome"/>
</dbReference>
<keyword evidence="3" id="KW-0378">Hydrolase</keyword>
<dbReference type="GO" id="GO:0004035">
    <property type="term" value="F:alkaline phosphatase activity"/>
    <property type="evidence" value="ECO:0007669"/>
    <property type="project" value="UniProtKB-EC"/>
</dbReference>
<dbReference type="Pfam" id="PF09423">
    <property type="entry name" value="PhoD"/>
    <property type="match status" value="1"/>
</dbReference>
<evidence type="ECO:0000313" key="3">
    <source>
        <dbReference type="EMBL" id="WLS45755.1"/>
    </source>
</evidence>
<gene>
    <name evidence="3" type="ORF">Q3V37_00215</name>
</gene>
<dbReference type="SUPFAM" id="SSF56300">
    <property type="entry name" value="Metallo-dependent phosphatases"/>
    <property type="match status" value="1"/>
</dbReference>
<dbReference type="Pfam" id="PF25077">
    <property type="entry name" value="DUF7800"/>
    <property type="match status" value="1"/>
</dbReference>